<feature type="region of interest" description="Disordered" evidence="1">
    <location>
        <begin position="1"/>
        <end position="20"/>
    </location>
</feature>
<name>A0A1G7YNZ1_9ACTN</name>
<dbReference type="EMBL" id="FNDJ01000001">
    <property type="protein sequence ID" value="SDG98262.1"/>
    <property type="molecule type" value="Genomic_DNA"/>
</dbReference>
<organism evidence="2 3">
    <name type="scientific">Nonomuraea jiangxiensis</name>
    <dbReference type="NCBI Taxonomy" id="633440"/>
    <lineage>
        <taxon>Bacteria</taxon>
        <taxon>Bacillati</taxon>
        <taxon>Actinomycetota</taxon>
        <taxon>Actinomycetes</taxon>
        <taxon>Streptosporangiales</taxon>
        <taxon>Streptosporangiaceae</taxon>
        <taxon>Nonomuraea</taxon>
    </lineage>
</organism>
<keyword evidence="3" id="KW-1185">Reference proteome</keyword>
<evidence type="ECO:0000256" key="1">
    <source>
        <dbReference type="SAM" id="MobiDB-lite"/>
    </source>
</evidence>
<gene>
    <name evidence="2" type="ORF">SAMN05421869_101175</name>
</gene>
<dbReference type="AlphaFoldDB" id="A0A1G7YNZ1"/>
<evidence type="ECO:0000313" key="3">
    <source>
        <dbReference type="Proteomes" id="UP000199202"/>
    </source>
</evidence>
<feature type="compositionally biased region" description="Low complexity" evidence="1">
    <location>
        <begin position="1"/>
        <end position="12"/>
    </location>
</feature>
<sequence>MISACHTSIRSSTSRRIRPISSHPEIAVGLSPAAPIAMTSPFHNEGISSLRGWACNTPPL</sequence>
<protein>
    <submittedName>
        <fullName evidence="2">Uncharacterized protein</fullName>
    </submittedName>
</protein>
<dbReference type="Proteomes" id="UP000199202">
    <property type="component" value="Unassembled WGS sequence"/>
</dbReference>
<reference evidence="2 3" key="1">
    <citation type="submission" date="2016-10" db="EMBL/GenBank/DDBJ databases">
        <authorList>
            <person name="de Groot N.N."/>
        </authorList>
    </citation>
    <scope>NUCLEOTIDE SEQUENCE [LARGE SCALE GENOMIC DNA]</scope>
    <source>
        <strain evidence="2 3">CGMCC 4.6533</strain>
    </source>
</reference>
<dbReference type="STRING" id="633440.SAMN05421869_101175"/>
<proteinExistence type="predicted"/>
<accession>A0A1G7YNZ1</accession>
<evidence type="ECO:0000313" key="2">
    <source>
        <dbReference type="EMBL" id="SDG98262.1"/>
    </source>
</evidence>